<dbReference type="AlphaFoldDB" id="A0A532UVN0"/>
<organism evidence="2 3">
    <name type="scientific">candidate division TA06 bacterium B3_TA06</name>
    <dbReference type="NCBI Taxonomy" id="2012487"/>
    <lineage>
        <taxon>Bacteria</taxon>
        <taxon>Bacteria division TA06</taxon>
    </lineage>
</organism>
<reference evidence="2 3" key="1">
    <citation type="submission" date="2017-06" db="EMBL/GenBank/DDBJ databases">
        <title>Novel microbial phyla capable of carbon fixation and sulfur reduction in deep-sea sediments.</title>
        <authorList>
            <person name="Huang J."/>
            <person name="Baker B."/>
            <person name="Wang Y."/>
        </authorList>
    </citation>
    <scope>NUCLEOTIDE SEQUENCE [LARGE SCALE GENOMIC DNA]</scope>
    <source>
        <strain evidence="2">B3_TA06</strain>
    </source>
</reference>
<dbReference type="Gene3D" id="3.30.450.30">
    <property type="entry name" value="Dynein light chain 2a, cytoplasmic"/>
    <property type="match status" value="1"/>
</dbReference>
<feature type="domain" description="Roadblock/LAMTOR2" evidence="1">
    <location>
        <begin position="18"/>
        <end position="106"/>
    </location>
</feature>
<protein>
    <recommendedName>
        <fullName evidence="1">Roadblock/LAMTOR2 domain-containing protein</fullName>
    </recommendedName>
</protein>
<dbReference type="Proteomes" id="UP000317778">
    <property type="component" value="Unassembled WGS sequence"/>
</dbReference>
<dbReference type="SUPFAM" id="SSF103196">
    <property type="entry name" value="Roadblock/LC7 domain"/>
    <property type="match status" value="1"/>
</dbReference>
<name>A0A532UVN0_UNCT6</name>
<evidence type="ECO:0000313" key="2">
    <source>
        <dbReference type="EMBL" id="TKJ38998.1"/>
    </source>
</evidence>
<dbReference type="InterPro" id="IPR004942">
    <property type="entry name" value="Roadblock/LAMTOR2_dom"/>
</dbReference>
<dbReference type="EMBL" id="NJBO01000025">
    <property type="protein sequence ID" value="TKJ38998.1"/>
    <property type="molecule type" value="Genomic_DNA"/>
</dbReference>
<gene>
    <name evidence="2" type="ORF">CEE36_10490</name>
</gene>
<evidence type="ECO:0000313" key="3">
    <source>
        <dbReference type="Proteomes" id="UP000317778"/>
    </source>
</evidence>
<accession>A0A532UVN0</accession>
<comment type="caution">
    <text evidence="2">The sequence shown here is derived from an EMBL/GenBank/DDBJ whole genome shotgun (WGS) entry which is preliminary data.</text>
</comment>
<proteinExistence type="predicted"/>
<dbReference type="SMART" id="SM00960">
    <property type="entry name" value="Robl_LC7"/>
    <property type="match status" value="1"/>
</dbReference>
<sequence>MEEMREVKSPQESVSEALKRELGALKAEYPEITSAAVVSSDGLLMAVRPEGSTDERLAAMSAFLLSSARKTGEGLGWSGLGYLLVNHPDGYLLVAEAGKATITLTTSPRAKLGLLLYDIKESAKRLKQRLEGD</sequence>
<dbReference type="Pfam" id="PF03259">
    <property type="entry name" value="Robl_LC7"/>
    <property type="match status" value="1"/>
</dbReference>
<evidence type="ECO:0000259" key="1">
    <source>
        <dbReference type="SMART" id="SM00960"/>
    </source>
</evidence>